<keyword evidence="1" id="KW-1185">Reference proteome</keyword>
<proteinExistence type="predicted"/>
<evidence type="ECO:0000313" key="3">
    <source>
        <dbReference type="WBParaSite" id="TCONS_00002332.p1"/>
    </source>
</evidence>
<reference evidence="2" key="1">
    <citation type="submission" date="2015-08" db="UniProtKB">
        <authorList>
            <consortium name="WormBaseParasite"/>
        </authorList>
    </citation>
    <scope>IDENTIFICATION</scope>
</reference>
<accession>A0A0K0EQ86</accession>
<dbReference type="WBParaSite" id="SSTP_0001161500.1">
    <property type="protein sequence ID" value="SSTP_0001161500.1"/>
    <property type="gene ID" value="SSTP_0001161500"/>
</dbReference>
<dbReference type="WBParaSite" id="TCONS_00002332.p1">
    <property type="protein sequence ID" value="TCONS_00002332.p1"/>
    <property type="gene ID" value="XLOC_002193"/>
</dbReference>
<sequence>MKIDCKGQDFVLPSLNVEEKKSEYYFDKEHNKINKKSSYYLKNASKIISEYLLSDLRMYVPQNFHDTISYTDIHSTLEENYCIKSDDKLNAIGNLITVDRLAKQINNLSNGFYCPIIRNGELFFVLEDDDVKTAIDIDVKIPIKEFDA</sequence>
<evidence type="ECO:0000313" key="1">
    <source>
        <dbReference type="Proteomes" id="UP000035681"/>
    </source>
</evidence>
<organism evidence="2">
    <name type="scientific">Strongyloides stercoralis</name>
    <name type="common">Threadworm</name>
    <dbReference type="NCBI Taxonomy" id="6248"/>
    <lineage>
        <taxon>Eukaryota</taxon>
        <taxon>Metazoa</taxon>
        <taxon>Ecdysozoa</taxon>
        <taxon>Nematoda</taxon>
        <taxon>Chromadorea</taxon>
        <taxon>Rhabditida</taxon>
        <taxon>Tylenchina</taxon>
        <taxon>Panagrolaimomorpha</taxon>
        <taxon>Strongyloidoidea</taxon>
        <taxon>Strongyloididae</taxon>
        <taxon>Strongyloides</taxon>
    </lineage>
</organism>
<name>A0A0K0EQ86_STRER</name>
<dbReference type="AlphaFoldDB" id="A0A0K0EQ86"/>
<dbReference type="Proteomes" id="UP000035681">
    <property type="component" value="Unplaced"/>
</dbReference>
<evidence type="ECO:0000313" key="2">
    <source>
        <dbReference type="WBParaSite" id="SSTP_0001161500.1"/>
    </source>
</evidence>
<protein>
    <submittedName>
        <fullName evidence="2">Hemolysin</fullName>
    </submittedName>
    <submittedName>
        <fullName evidence="3">LysM domain-containing protein</fullName>
    </submittedName>
</protein>